<dbReference type="Proteomes" id="UP001600165">
    <property type="component" value="Unassembled WGS sequence"/>
</dbReference>
<dbReference type="RefSeq" id="WP_377962916.1">
    <property type="nucleotide sequence ID" value="NZ_JBHZOL010000034.1"/>
</dbReference>
<keyword evidence="3" id="KW-1185">Reference proteome</keyword>
<feature type="transmembrane region" description="Helical" evidence="1">
    <location>
        <begin position="150"/>
        <end position="172"/>
    </location>
</feature>
<reference evidence="2 3" key="1">
    <citation type="submission" date="2024-10" db="EMBL/GenBank/DDBJ databases">
        <authorList>
            <person name="Ratan Roy A."/>
            <person name="Morales Sandoval P.H."/>
            <person name="De Los Santos Villalobos S."/>
            <person name="Chakraborty S."/>
            <person name="Mukherjee J."/>
        </authorList>
    </citation>
    <scope>NUCLEOTIDE SEQUENCE [LARGE SCALE GENOMIC DNA]</scope>
    <source>
        <strain evidence="2 3">S1</strain>
    </source>
</reference>
<dbReference type="SUPFAM" id="SSF103473">
    <property type="entry name" value="MFS general substrate transporter"/>
    <property type="match status" value="1"/>
</dbReference>
<sequence>MQAKRISDQAVLWRQVWGLAAVQGAIALTWVIYNLYLLDLLTGFGFPRGLATVLLIIENLLAAVMEPLMGSLGDRAQQWVGSRFPLIALGIILASVCFIAIPTVFILGGAGLRGLLPVALVAWALAMTIFRSPALSLLGRYAFATQLPQAASILTLVGGVAGAMGPLAGNFILSLGPAVAFTIGSVVMIAAAAVLRQAGPDQAIAAEASSLALASRWGDLSLPGLGLIFLAGVGITLGFRLLLSSFPSILALQLPGPMVKVVVGLIFVALAVTAIPAGKLTLKLGNRRSMVLGLIVMAILCGLVGLIQGGLLAVAIAVIFGAAFSLVSNGTIPFALSLVPADKAGLGTGLYFSGGAVASSLFGVIGNQPETMTPAIAAIAGGGAFLAASLCIAASGRVLLNATASSLGQR</sequence>
<organism evidence="2 3">
    <name type="scientific">Almyronema epifaneia S1</name>
    <dbReference type="NCBI Taxonomy" id="2991925"/>
    <lineage>
        <taxon>Bacteria</taxon>
        <taxon>Bacillati</taxon>
        <taxon>Cyanobacteriota</taxon>
        <taxon>Cyanophyceae</taxon>
        <taxon>Nodosilineales</taxon>
        <taxon>Nodosilineaceae</taxon>
        <taxon>Almyronema</taxon>
        <taxon>Almyronema epifaneia</taxon>
    </lineage>
</organism>
<proteinExistence type="predicted"/>
<feature type="transmembrane region" description="Helical" evidence="1">
    <location>
        <begin position="258"/>
        <end position="277"/>
    </location>
</feature>
<feature type="transmembrane region" description="Helical" evidence="1">
    <location>
        <begin position="45"/>
        <end position="65"/>
    </location>
</feature>
<feature type="transmembrane region" description="Helical" evidence="1">
    <location>
        <begin position="372"/>
        <end position="400"/>
    </location>
</feature>
<keyword evidence="1" id="KW-1133">Transmembrane helix</keyword>
<dbReference type="PANTHER" id="PTHR23528">
    <property type="match status" value="1"/>
</dbReference>
<evidence type="ECO:0000313" key="2">
    <source>
        <dbReference type="EMBL" id="MFE4105787.1"/>
    </source>
</evidence>
<feature type="transmembrane region" description="Helical" evidence="1">
    <location>
        <begin position="86"/>
        <end position="108"/>
    </location>
</feature>
<feature type="transmembrane region" description="Helical" evidence="1">
    <location>
        <begin position="12"/>
        <end position="33"/>
    </location>
</feature>
<feature type="transmembrane region" description="Helical" evidence="1">
    <location>
        <begin position="313"/>
        <end position="336"/>
    </location>
</feature>
<dbReference type="InterPro" id="IPR011701">
    <property type="entry name" value="MFS"/>
</dbReference>
<keyword evidence="1" id="KW-0472">Membrane</keyword>
<feature type="transmembrane region" description="Helical" evidence="1">
    <location>
        <begin position="178"/>
        <end position="199"/>
    </location>
</feature>
<evidence type="ECO:0000313" key="3">
    <source>
        <dbReference type="Proteomes" id="UP001600165"/>
    </source>
</evidence>
<keyword evidence="1" id="KW-0812">Transmembrane</keyword>
<dbReference type="Gene3D" id="1.20.1250.20">
    <property type="entry name" value="MFS general substrate transporter like domains"/>
    <property type="match status" value="2"/>
</dbReference>
<dbReference type="PANTHER" id="PTHR23528:SF1">
    <property type="entry name" value="MAJOR FACILITATOR SUPERFAMILY (MFS) PROFILE DOMAIN-CONTAINING PROTEIN"/>
    <property type="match status" value="1"/>
</dbReference>
<protein>
    <submittedName>
        <fullName evidence="2">MFS transporter</fullName>
    </submittedName>
</protein>
<evidence type="ECO:0000256" key="1">
    <source>
        <dbReference type="SAM" id="Phobius"/>
    </source>
</evidence>
<dbReference type="Pfam" id="PF07690">
    <property type="entry name" value="MFS_1"/>
    <property type="match status" value="1"/>
</dbReference>
<name>A0ABW6IDH6_9CYAN</name>
<dbReference type="InterPro" id="IPR036259">
    <property type="entry name" value="MFS_trans_sf"/>
</dbReference>
<gene>
    <name evidence="2" type="ORF">ACFVKH_05830</name>
</gene>
<accession>A0ABW6IDH6</accession>
<feature type="transmembrane region" description="Helical" evidence="1">
    <location>
        <begin position="220"/>
        <end position="243"/>
    </location>
</feature>
<feature type="transmembrane region" description="Helical" evidence="1">
    <location>
        <begin position="348"/>
        <end position="366"/>
    </location>
</feature>
<feature type="transmembrane region" description="Helical" evidence="1">
    <location>
        <begin position="114"/>
        <end position="138"/>
    </location>
</feature>
<feature type="transmembrane region" description="Helical" evidence="1">
    <location>
        <begin position="289"/>
        <end position="307"/>
    </location>
</feature>
<comment type="caution">
    <text evidence="2">The sequence shown here is derived from an EMBL/GenBank/DDBJ whole genome shotgun (WGS) entry which is preliminary data.</text>
</comment>
<dbReference type="EMBL" id="JBHZOL010000034">
    <property type="protein sequence ID" value="MFE4105787.1"/>
    <property type="molecule type" value="Genomic_DNA"/>
</dbReference>